<reference evidence="1 2" key="2">
    <citation type="submission" date="2018-11" db="EMBL/GenBank/DDBJ databases">
        <authorList>
            <consortium name="Pathogen Informatics"/>
        </authorList>
    </citation>
    <scope>NUCLEOTIDE SEQUENCE [LARGE SCALE GENOMIC DNA]</scope>
</reference>
<gene>
    <name evidence="1" type="ORF">TASK_LOCUS2093</name>
</gene>
<reference evidence="3" key="1">
    <citation type="submission" date="2017-02" db="UniProtKB">
        <authorList>
            <consortium name="WormBaseParasite"/>
        </authorList>
    </citation>
    <scope>IDENTIFICATION</scope>
</reference>
<evidence type="ECO:0000313" key="2">
    <source>
        <dbReference type="Proteomes" id="UP000282613"/>
    </source>
</evidence>
<protein>
    <submittedName>
        <fullName evidence="3">Secreted protein</fullName>
    </submittedName>
</protein>
<accession>A0A0R3VXE8</accession>
<organism evidence="3">
    <name type="scientific">Taenia asiatica</name>
    <name type="common">Asian tapeworm</name>
    <dbReference type="NCBI Taxonomy" id="60517"/>
    <lineage>
        <taxon>Eukaryota</taxon>
        <taxon>Metazoa</taxon>
        <taxon>Spiralia</taxon>
        <taxon>Lophotrochozoa</taxon>
        <taxon>Platyhelminthes</taxon>
        <taxon>Cestoda</taxon>
        <taxon>Eucestoda</taxon>
        <taxon>Cyclophyllidea</taxon>
        <taxon>Taeniidae</taxon>
        <taxon>Taenia</taxon>
    </lineage>
</organism>
<dbReference type="STRING" id="60517.A0A0R3VXE8"/>
<keyword evidence="2" id="KW-1185">Reference proteome</keyword>
<dbReference type="Proteomes" id="UP000282613">
    <property type="component" value="Unassembled WGS sequence"/>
</dbReference>
<dbReference type="AlphaFoldDB" id="A0A0R3VXE8"/>
<evidence type="ECO:0000313" key="1">
    <source>
        <dbReference type="EMBL" id="VDK24337.1"/>
    </source>
</evidence>
<dbReference type="WBParaSite" id="TASK_0000209201-mRNA-1">
    <property type="protein sequence ID" value="TASK_0000209201-mRNA-1"/>
    <property type="gene ID" value="TASK_0000209201"/>
</dbReference>
<dbReference type="EMBL" id="UYRS01000983">
    <property type="protein sequence ID" value="VDK24337.1"/>
    <property type="molecule type" value="Genomic_DNA"/>
</dbReference>
<evidence type="ECO:0000313" key="3">
    <source>
        <dbReference type="WBParaSite" id="TASK_0000209201-mRNA-1"/>
    </source>
</evidence>
<name>A0A0R3VXE8_TAEAS</name>
<proteinExistence type="predicted"/>
<sequence length="168" mass="18700">MLTHCAELFFFGLLAISGRRGCGRDGAKLWTRAPVCLLELNSLLVFAGPAVIVSDDAYAVLFDKLPDRPSGYRCSRLVDHWPPCPFTAIATDTTSLARSSVHASKAYHCILFLSRVLHSGKQPRLHLINRSCDRIGEDIGHSISLYAAMRHFYSLFLRSSANRSMSSW</sequence>
<dbReference type="OrthoDB" id="10655966at2759"/>